<dbReference type="InterPro" id="IPR011992">
    <property type="entry name" value="EF-hand-dom_pair"/>
</dbReference>
<dbReference type="Pfam" id="PF17958">
    <property type="entry name" value="EF-hand_13"/>
    <property type="match status" value="1"/>
</dbReference>
<dbReference type="Proteomes" id="UP000261640">
    <property type="component" value="Unplaced"/>
</dbReference>
<dbReference type="GO" id="GO:0000159">
    <property type="term" value="C:protein phosphatase type 2A complex"/>
    <property type="evidence" value="ECO:0007669"/>
    <property type="project" value="TreeGrafter"/>
</dbReference>
<keyword evidence="7" id="KW-1185">Reference proteome</keyword>
<dbReference type="FunFam" id="1.10.238.230:FF:000001">
    <property type="entry name" value="Serine/threonine-protein phosphatase 2A regulatory subunit B'' subunit beta"/>
    <property type="match status" value="1"/>
</dbReference>
<evidence type="ECO:0000256" key="4">
    <source>
        <dbReference type="SAM" id="MobiDB-lite"/>
    </source>
</evidence>
<dbReference type="SUPFAM" id="SSF47473">
    <property type="entry name" value="EF-hand"/>
    <property type="match status" value="2"/>
</dbReference>
<proteinExistence type="predicted"/>
<dbReference type="FunFam" id="1.10.238.220:FF:000001">
    <property type="entry name" value="Serine/threonine-protein phosphatase 2A regulatory subunit B'' subunit alpha"/>
    <property type="match status" value="1"/>
</dbReference>
<evidence type="ECO:0000313" key="7">
    <source>
        <dbReference type="Proteomes" id="UP000261640"/>
    </source>
</evidence>
<reference evidence="6" key="2">
    <citation type="submission" date="2025-09" db="UniProtKB">
        <authorList>
            <consortium name="Ensembl"/>
        </authorList>
    </citation>
    <scope>IDENTIFICATION</scope>
</reference>
<organism evidence="6 7">
    <name type="scientific">Mastacembelus armatus</name>
    <name type="common">zig-zag eel</name>
    <dbReference type="NCBI Taxonomy" id="205130"/>
    <lineage>
        <taxon>Eukaryota</taxon>
        <taxon>Metazoa</taxon>
        <taxon>Chordata</taxon>
        <taxon>Craniata</taxon>
        <taxon>Vertebrata</taxon>
        <taxon>Euteleostomi</taxon>
        <taxon>Actinopterygii</taxon>
        <taxon>Neopterygii</taxon>
        <taxon>Teleostei</taxon>
        <taxon>Neoteleostei</taxon>
        <taxon>Acanthomorphata</taxon>
        <taxon>Anabantaria</taxon>
        <taxon>Synbranchiformes</taxon>
        <taxon>Mastacembelidae</taxon>
        <taxon>Mastacembelus</taxon>
    </lineage>
</organism>
<dbReference type="PROSITE" id="PS50222">
    <property type="entry name" value="EF_HAND_2"/>
    <property type="match status" value="1"/>
</dbReference>
<name>A0A7N8X100_9TELE</name>
<dbReference type="Gene3D" id="1.10.238.220">
    <property type="match status" value="1"/>
</dbReference>
<dbReference type="Gene3D" id="1.10.238.10">
    <property type="entry name" value="EF-hand"/>
    <property type="match status" value="1"/>
</dbReference>
<feature type="compositionally biased region" description="Low complexity" evidence="4">
    <location>
        <begin position="78"/>
        <end position="94"/>
    </location>
</feature>
<dbReference type="GeneTree" id="ENSGT00940000154659"/>
<accession>A0A7N8X100</accession>
<keyword evidence="1" id="KW-0479">Metal-binding</keyword>
<sequence length="550" mass="63463">MPSPQVLQPVLKMKVDELFLNWLSDPATQSLLKDYLDLIKSGQHIDFSRADVQDKSSVNFKENNNVASQKNLTEKKPASLSTPSSPPSATTLPSGSNSSSRVTGPNGRVLRRSVSTKKAQVRTEEPITTALSESIPKFYFPQGRPQANLNIDSLISKIEKIFSQFPNERATIEDMGQVAKACECPLYWKVPLFNLAGGDRTGFVSVHKFVAMWRKTLQTCHDDASKFVHLLAKPGCNYLEQDDFIPFLQDVVNSHAGLAFLKEAPDFHSRYITTVIQRIFYNVNRSWTGKITCSELRKSNFLQNVALLEQEEDVNQLTDFFSYEHFYVIYCKFWELDTDHDLYIDQKDLARHNDQAISHKMIERIFSGTVTRDRRVYKEGRLSYADFVWFLISEEDKKTDTSIEYWFRCMDLDGDGVLSMYELEYFYEEQCQKLEAMAIEPLPFEDCLCQMLDLVKPEVEGKITLRDLKRCKLSHIFFDTFFNIEKYLDHEQKDPFAVIRTDGQEVSDWEKYAAEEYDILVAEEAANDQCNDILFIPPLCPKDRKLLVLL</sequence>
<feature type="compositionally biased region" description="Polar residues" evidence="4">
    <location>
        <begin position="61"/>
        <end position="71"/>
    </location>
</feature>
<evidence type="ECO:0000259" key="5">
    <source>
        <dbReference type="PROSITE" id="PS50222"/>
    </source>
</evidence>
<dbReference type="AlphaFoldDB" id="A0A7N8X100"/>
<dbReference type="GO" id="GO:0005509">
    <property type="term" value="F:calcium ion binding"/>
    <property type="evidence" value="ECO:0007669"/>
    <property type="project" value="InterPro"/>
</dbReference>
<dbReference type="InterPro" id="IPR002048">
    <property type="entry name" value="EF_hand_dom"/>
</dbReference>
<dbReference type="Pfam" id="PF13499">
    <property type="entry name" value="EF-hand_7"/>
    <property type="match status" value="1"/>
</dbReference>
<protein>
    <submittedName>
        <fullName evidence="6">Protein phosphatase 2, regulatory subunit B'', beta</fullName>
    </submittedName>
</protein>
<dbReference type="Gene3D" id="1.10.238.230">
    <property type="match status" value="1"/>
</dbReference>
<dbReference type="InterPro" id="IPR041534">
    <property type="entry name" value="EF-hand_13"/>
</dbReference>
<dbReference type="PANTHER" id="PTHR14095">
    <property type="entry name" value="PHOSPHATASE 2A REGULATORY SUBUNIT-RELATED"/>
    <property type="match status" value="1"/>
</dbReference>
<dbReference type="GO" id="GO:0019888">
    <property type="term" value="F:protein phosphatase regulator activity"/>
    <property type="evidence" value="ECO:0007669"/>
    <property type="project" value="TreeGrafter"/>
</dbReference>
<evidence type="ECO:0000256" key="1">
    <source>
        <dbReference type="ARBA" id="ARBA00022723"/>
    </source>
</evidence>
<dbReference type="PANTHER" id="PTHR14095:SF1">
    <property type="entry name" value="SERINE_THREONINE-PROTEIN PHOSPHATASE 2A REGULATORY SUBUNIT B'' SUBUNIT BETA"/>
    <property type="match status" value="1"/>
</dbReference>
<dbReference type="Pfam" id="PF21161">
    <property type="entry name" value="P2R3B_EF-hand"/>
    <property type="match status" value="1"/>
</dbReference>
<evidence type="ECO:0000313" key="6">
    <source>
        <dbReference type="Ensembl" id="ENSMAMP00000043527.1"/>
    </source>
</evidence>
<comment type="function">
    <text evidence="3">The B regulatory subunit might modulate substrate selectivity and catalytic activity, and might also direct the localization of the catalytic enzyme to a particular subcellular compartment.</text>
</comment>
<feature type="domain" description="EF-hand" evidence="5">
    <location>
        <begin position="398"/>
        <end position="433"/>
    </location>
</feature>
<dbReference type="FunFam" id="1.10.238.10:FF:000628">
    <property type="entry name" value="Serine/threonine-protein phosphatase 2A regulatory subunit B'' subunit beta"/>
    <property type="match status" value="1"/>
</dbReference>
<dbReference type="PROSITE" id="PS00018">
    <property type="entry name" value="EF_HAND_1"/>
    <property type="match status" value="1"/>
</dbReference>
<evidence type="ECO:0000256" key="2">
    <source>
        <dbReference type="ARBA" id="ARBA00022837"/>
    </source>
</evidence>
<feature type="region of interest" description="Disordered" evidence="4">
    <location>
        <begin position="61"/>
        <end position="121"/>
    </location>
</feature>
<keyword evidence="2" id="KW-0106">Calcium</keyword>
<dbReference type="Ensembl" id="ENSMAMT00000062401.1">
    <property type="protein sequence ID" value="ENSMAMP00000043527.1"/>
    <property type="gene ID" value="ENSMAMG00000018502.2"/>
</dbReference>
<dbReference type="InterPro" id="IPR018247">
    <property type="entry name" value="EF_Hand_1_Ca_BS"/>
</dbReference>
<dbReference type="InterPro" id="IPR048855">
    <property type="entry name" value="P2R3A_B_D_EF-hand"/>
</dbReference>
<reference evidence="6" key="1">
    <citation type="submission" date="2025-08" db="UniProtKB">
        <authorList>
            <consortium name="Ensembl"/>
        </authorList>
    </citation>
    <scope>IDENTIFICATION</scope>
</reference>
<evidence type="ECO:0000256" key="3">
    <source>
        <dbReference type="ARBA" id="ARBA00093310"/>
    </source>
</evidence>